<feature type="compositionally biased region" description="Basic residues" evidence="1">
    <location>
        <begin position="126"/>
        <end position="138"/>
    </location>
</feature>
<dbReference type="Gramene" id="TVU20758">
    <property type="protein sequence ID" value="TVU20758"/>
    <property type="gene ID" value="EJB05_30353"/>
</dbReference>
<sequence length="230" mass="25726">MGRNKRRRQQQQPKSGRPVLLTFYVARPARDGGAAATASAHGGGVRSHHQRHEACRGKKQPKVVHNRRAELLEYSRQLRALARQTTAATRPPPSPPRPRCRDTTKAGVAPADAGRPAAENRLTLAGRRHERSKSQQKIKQRCFGNGGWSWKRVLVLVFPFHSGSHSDVGRSKSKRPRRGHDEARESNRNTNQKGSPATLMVGNGKLTVSRASRDHNGLRKKLMSIFRQRL</sequence>
<evidence type="ECO:0000313" key="2">
    <source>
        <dbReference type="EMBL" id="TVU20758.1"/>
    </source>
</evidence>
<feature type="region of interest" description="Disordered" evidence="1">
    <location>
        <begin position="164"/>
        <end position="204"/>
    </location>
</feature>
<feature type="region of interest" description="Disordered" evidence="1">
    <location>
        <begin position="1"/>
        <end position="20"/>
    </location>
</feature>
<evidence type="ECO:0000313" key="3">
    <source>
        <dbReference type="Proteomes" id="UP000324897"/>
    </source>
</evidence>
<dbReference type="EMBL" id="RWGY01000026">
    <property type="protein sequence ID" value="TVU20758.1"/>
    <property type="molecule type" value="Genomic_DNA"/>
</dbReference>
<feature type="region of interest" description="Disordered" evidence="1">
    <location>
        <begin position="83"/>
        <end position="138"/>
    </location>
</feature>
<dbReference type="OrthoDB" id="693847at2759"/>
<proteinExistence type="predicted"/>
<organism evidence="2 3">
    <name type="scientific">Eragrostis curvula</name>
    <name type="common">weeping love grass</name>
    <dbReference type="NCBI Taxonomy" id="38414"/>
    <lineage>
        <taxon>Eukaryota</taxon>
        <taxon>Viridiplantae</taxon>
        <taxon>Streptophyta</taxon>
        <taxon>Embryophyta</taxon>
        <taxon>Tracheophyta</taxon>
        <taxon>Spermatophyta</taxon>
        <taxon>Magnoliopsida</taxon>
        <taxon>Liliopsida</taxon>
        <taxon>Poales</taxon>
        <taxon>Poaceae</taxon>
        <taxon>PACMAD clade</taxon>
        <taxon>Chloridoideae</taxon>
        <taxon>Eragrostideae</taxon>
        <taxon>Eragrostidinae</taxon>
        <taxon>Eragrostis</taxon>
    </lineage>
</organism>
<feature type="region of interest" description="Disordered" evidence="1">
    <location>
        <begin position="32"/>
        <end position="64"/>
    </location>
</feature>
<reference evidence="2 3" key="1">
    <citation type="journal article" date="2019" name="Sci. Rep.">
        <title>A high-quality genome of Eragrostis curvula grass provides insights into Poaceae evolution and supports new strategies to enhance forage quality.</title>
        <authorList>
            <person name="Carballo J."/>
            <person name="Santos B.A.C.M."/>
            <person name="Zappacosta D."/>
            <person name="Garbus I."/>
            <person name="Selva J.P."/>
            <person name="Gallo C.A."/>
            <person name="Diaz A."/>
            <person name="Albertini E."/>
            <person name="Caccamo M."/>
            <person name="Echenique V."/>
        </authorList>
    </citation>
    <scope>NUCLEOTIDE SEQUENCE [LARGE SCALE GENOMIC DNA]</scope>
    <source>
        <strain evidence="3">cv. Victoria</strain>
        <tissue evidence="2">Leaf</tissue>
    </source>
</reference>
<feature type="compositionally biased region" description="Basic residues" evidence="1">
    <location>
        <begin position="46"/>
        <end position="64"/>
    </location>
</feature>
<dbReference type="Proteomes" id="UP000324897">
    <property type="component" value="Unassembled WGS sequence"/>
</dbReference>
<feature type="non-terminal residue" evidence="2">
    <location>
        <position position="1"/>
    </location>
</feature>
<gene>
    <name evidence="2" type="ORF">EJB05_30353</name>
</gene>
<name>A0A5J9UC95_9POAL</name>
<comment type="caution">
    <text evidence="2">The sequence shown here is derived from an EMBL/GenBank/DDBJ whole genome shotgun (WGS) entry which is preliminary data.</text>
</comment>
<evidence type="ECO:0000256" key="1">
    <source>
        <dbReference type="SAM" id="MobiDB-lite"/>
    </source>
</evidence>
<protein>
    <submittedName>
        <fullName evidence="2">Uncharacterized protein</fullName>
    </submittedName>
</protein>
<accession>A0A5J9UC95</accession>
<keyword evidence="3" id="KW-1185">Reference proteome</keyword>
<dbReference type="AlphaFoldDB" id="A0A5J9UC95"/>